<name>A0A067QJ20_ZOONE</name>
<dbReference type="PANTHER" id="PTHR46599:SF3">
    <property type="entry name" value="PIGGYBAC TRANSPOSABLE ELEMENT-DERIVED PROTEIN 4"/>
    <property type="match status" value="1"/>
</dbReference>
<dbReference type="EMBL" id="KK853458">
    <property type="protein sequence ID" value="KDR07490.1"/>
    <property type="molecule type" value="Genomic_DNA"/>
</dbReference>
<feature type="domain" description="PiggyBac transposable element-derived protein" evidence="1">
    <location>
        <begin position="16"/>
        <end position="99"/>
    </location>
</feature>
<dbReference type="OMA" id="NISCPEI"/>
<dbReference type="InParanoid" id="A0A067QJ20"/>
<evidence type="ECO:0000313" key="3">
    <source>
        <dbReference type="Proteomes" id="UP000027135"/>
    </source>
</evidence>
<dbReference type="InterPro" id="IPR029526">
    <property type="entry name" value="PGBD"/>
</dbReference>
<protein>
    <submittedName>
        <fullName evidence="2">PiggyBac transposable element-derived protein 4</fullName>
    </submittedName>
</protein>
<sequence>MMLGATAVALLQRCGKTKGILFLSNFHDPQDVNTVARKNKDGTSENISCPEIVKQYNANMRFVDKADMLKSLYEIDRKSQKWWLRIFWHFLDVSVVNAFILYKKRSLEARTLTLRTLFEWNQELI</sequence>
<dbReference type="AlphaFoldDB" id="A0A067QJ20"/>
<keyword evidence="3" id="KW-1185">Reference proteome</keyword>
<organism evidence="2 3">
    <name type="scientific">Zootermopsis nevadensis</name>
    <name type="common">Dampwood termite</name>
    <dbReference type="NCBI Taxonomy" id="136037"/>
    <lineage>
        <taxon>Eukaryota</taxon>
        <taxon>Metazoa</taxon>
        <taxon>Ecdysozoa</taxon>
        <taxon>Arthropoda</taxon>
        <taxon>Hexapoda</taxon>
        <taxon>Insecta</taxon>
        <taxon>Pterygota</taxon>
        <taxon>Neoptera</taxon>
        <taxon>Polyneoptera</taxon>
        <taxon>Dictyoptera</taxon>
        <taxon>Blattodea</taxon>
        <taxon>Blattoidea</taxon>
        <taxon>Termitoidae</taxon>
        <taxon>Termopsidae</taxon>
        <taxon>Zootermopsis</taxon>
    </lineage>
</organism>
<evidence type="ECO:0000313" key="2">
    <source>
        <dbReference type="EMBL" id="KDR07490.1"/>
    </source>
</evidence>
<dbReference type="Proteomes" id="UP000027135">
    <property type="component" value="Unassembled WGS sequence"/>
</dbReference>
<evidence type="ECO:0000259" key="1">
    <source>
        <dbReference type="Pfam" id="PF13843"/>
    </source>
</evidence>
<dbReference type="PANTHER" id="PTHR46599">
    <property type="entry name" value="PIGGYBAC TRANSPOSABLE ELEMENT-DERIVED PROTEIN 4"/>
    <property type="match status" value="1"/>
</dbReference>
<dbReference type="eggNOG" id="ENOG502QWHD">
    <property type="taxonomic scope" value="Eukaryota"/>
</dbReference>
<accession>A0A067QJ20</accession>
<dbReference type="STRING" id="136037.A0A067QJ20"/>
<dbReference type="Pfam" id="PF13843">
    <property type="entry name" value="DDE_Tnp_1_7"/>
    <property type="match status" value="1"/>
</dbReference>
<gene>
    <name evidence="2" type="ORF">L798_03008</name>
</gene>
<reference evidence="2 3" key="1">
    <citation type="journal article" date="2014" name="Nat. Commun.">
        <title>Molecular traces of alternative social organization in a termite genome.</title>
        <authorList>
            <person name="Terrapon N."/>
            <person name="Li C."/>
            <person name="Robertson H.M."/>
            <person name="Ji L."/>
            <person name="Meng X."/>
            <person name="Booth W."/>
            <person name="Chen Z."/>
            <person name="Childers C.P."/>
            <person name="Glastad K.M."/>
            <person name="Gokhale K."/>
            <person name="Gowin J."/>
            <person name="Gronenberg W."/>
            <person name="Hermansen R.A."/>
            <person name="Hu H."/>
            <person name="Hunt B.G."/>
            <person name="Huylmans A.K."/>
            <person name="Khalil S.M."/>
            <person name="Mitchell R.D."/>
            <person name="Munoz-Torres M.C."/>
            <person name="Mustard J.A."/>
            <person name="Pan H."/>
            <person name="Reese J.T."/>
            <person name="Scharf M.E."/>
            <person name="Sun F."/>
            <person name="Vogel H."/>
            <person name="Xiao J."/>
            <person name="Yang W."/>
            <person name="Yang Z."/>
            <person name="Yang Z."/>
            <person name="Zhou J."/>
            <person name="Zhu J."/>
            <person name="Brent C.S."/>
            <person name="Elsik C.G."/>
            <person name="Goodisman M.A."/>
            <person name="Liberles D.A."/>
            <person name="Roe R.M."/>
            <person name="Vargo E.L."/>
            <person name="Vilcinskas A."/>
            <person name="Wang J."/>
            <person name="Bornberg-Bauer E."/>
            <person name="Korb J."/>
            <person name="Zhang G."/>
            <person name="Liebig J."/>
        </authorList>
    </citation>
    <scope>NUCLEOTIDE SEQUENCE [LARGE SCALE GENOMIC DNA]</scope>
    <source>
        <tissue evidence="2">Whole organism</tissue>
    </source>
</reference>
<proteinExistence type="predicted"/>